<dbReference type="AlphaFoldDB" id="Q5DDN8"/>
<dbReference type="EMBL" id="AY814336">
    <property type="protein sequence ID" value="AAW26068.1"/>
    <property type="molecule type" value="mRNA"/>
</dbReference>
<reference evidence="2" key="1">
    <citation type="submission" date="2004-11" db="EMBL/GenBank/DDBJ databases">
        <title>The full-length cDNA sequences of Schistosoma japonicum genes.</title>
        <authorList>
            <person name="Han Z."/>
        </authorList>
    </citation>
    <scope>NUCLEOTIDE SEQUENCE</scope>
</reference>
<name>Q5DDN8_SCHJA</name>
<proteinExistence type="evidence at transcript level"/>
<keyword evidence="1" id="KW-0472">Membrane</keyword>
<reference evidence="2" key="2">
    <citation type="journal article" date="2006" name="PLoS Pathog.">
        <title>New perspectives on host-parasite interplay by comparative transcriptomic and proteomic analyses of Schistosoma japonicum.</title>
        <authorList>
            <person name="Liu F."/>
            <person name="Lu J."/>
            <person name="Hu W."/>
            <person name="Wang S.Y."/>
            <person name="Cui S.J."/>
            <person name="Chi M."/>
            <person name="Yan Q."/>
            <person name="Wang X.R."/>
            <person name="Song H.D."/>
            <person name="Xu X.N."/>
            <person name="Wang J.J."/>
            <person name="Zhang X.L."/>
            <person name="Zhang X."/>
            <person name="Wang Z.Q."/>
            <person name="Xue C.L."/>
            <person name="Brindley P.J."/>
            <person name="McManus D.P."/>
            <person name="Yang P.Y."/>
            <person name="Feng Z."/>
            <person name="Chen Z."/>
            <person name="Han Z.G."/>
        </authorList>
    </citation>
    <scope>NUCLEOTIDE SEQUENCE</scope>
</reference>
<feature type="transmembrane region" description="Helical" evidence="1">
    <location>
        <begin position="88"/>
        <end position="106"/>
    </location>
</feature>
<feature type="transmembrane region" description="Helical" evidence="1">
    <location>
        <begin position="118"/>
        <end position="137"/>
    </location>
</feature>
<accession>Q5DDN8</accession>
<feature type="transmembrane region" description="Helical" evidence="1">
    <location>
        <begin position="30"/>
        <end position="47"/>
    </location>
</feature>
<sequence>MLQNGQLVYLEMMMMTMMIFKLYQLFTRLLFLDMNYVILIILTNPYTYEYHFIPLFICVLKMFIFCRNISIVHLLYSHIFSSKDVLLFFRYCNYFTVLCVTTYLTICDIVKFPQYNYVTPISIKCLLIFYTILKIIFFP</sequence>
<keyword evidence="1" id="KW-1133">Transmembrane helix</keyword>
<protein>
    <submittedName>
        <fullName evidence="2">SJCHGC09184 protein</fullName>
    </submittedName>
</protein>
<keyword evidence="1" id="KW-0812">Transmembrane</keyword>
<evidence type="ECO:0000313" key="2">
    <source>
        <dbReference type="EMBL" id="AAW26068.1"/>
    </source>
</evidence>
<organism evidence="2">
    <name type="scientific">Schistosoma japonicum</name>
    <name type="common">Blood fluke</name>
    <dbReference type="NCBI Taxonomy" id="6182"/>
    <lineage>
        <taxon>Eukaryota</taxon>
        <taxon>Metazoa</taxon>
        <taxon>Spiralia</taxon>
        <taxon>Lophotrochozoa</taxon>
        <taxon>Platyhelminthes</taxon>
        <taxon>Trematoda</taxon>
        <taxon>Digenea</taxon>
        <taxon>Strigeidida</taxon>
        <taxon>Schistosomatoidea</taxon>
        <taxon>Schistosomatidae</taxon>
        <taxon>Schistosoma</taxon>
    </lineage>
</organism>
<feature type="transmembrane region" description="Helical" evidence="1">
    <location>
        <begin position="53"/>
        <end position="76"/>
    </location>
</feature>
<evidence type="ECO:0000256" key="1">
    <source>
        <dbReference type="SAM" id="Phobius"/>
    </source>
</evidence>